<reference evidence="8" key="1">
    <citation type="journal article" date="2019" name="Int. J. Syst. Evol. Microbiol.">
        <title>The Global Catalogue of Microorganisms (GCM) 10K type strain sequencing project: providing services to taxonomists for standard genome sequencing and annotation.</title>
        <authorList>
            <consortium name="The Broad Institute Genomics Platform"/>
            <consortium name="The Broad Institute Genome Sequencing Center for Infectious Disease"/>
            <person name="Wu L."/>
            <person name="Ma J."/>
        </authorList>
    </citation>
    <scope>NUCLEOTIDE SEQUENCE [LARGE SCALE GENOMIC DNA]</scope>
    <source>
        <strain evidence="8">CGMCC 1.12479</strain>
    </source>
</reference>
<dbReference type="InterPro" id="IPR035994">
    <property type="entry name" value="Nucleoside_phosphorylase_sf"/>
</dbReference>
<accession>A0ABQ1MMR4</accession>
<evidence type="ECO:0000313" key="7">
    <source>
        <dbReference type="EMBL" id="GGC42959.1"/>
    </source>
</evidence>
<dbReference type="PANTHER" id="PTHR11904">
    <property type="entry name" value="METHYLTHIOADENOSINE/PURINE NUCLEOSIDE PHOSPHORYLASE"/>
    <property type="match status" value="1"/>
</dbReference>
<dbReference type="InterPro" id="IPR011270">
    <property type="entry name" value="Pur_Nuc_Pase_Ino/Guo-sp"/>
</dbReference>
<protein>
    <recommendedName>
        <fullName evidence="5">Purine nucleoside phosphorylase</fullName>
        <ecNumber evidence="5">2.4.2.1</ecNumber>
    </recommendedName>
    <alternativeName>
        <fullName evidence="5">Inosine-guanosine phosphorylase</fullName>
    </alternativeName>
</protein>
<keyword evidence="3 5" id="KW-0328">Glycosyltransferase</keyword>
<evidence type="ECO:0000259" key="6">
    <source>
        <dbReference type="Pfam" id="PF01048"/>
    </source>
</evidence>
<dbReference type="PANTHER" id="PTHR11904:SF9">
    <property type="entry name" value="PURINE NUCLEOSIDE PHOSPHORYLASE-RELATED"/>
    <property type="match status" value="1"/>
</dbReference>
<dbReference type="CDD" id="cd09009">
    <property type="entry name" value="PNP-EcPNPII_like"/>
    <property type="match status" value="1"/>
</dbReference>
<name>A0ABQ1MMR4_9BACT</name>
<dbReference type="InterPro" id="IPR011268">
    <property type="entry name" value="Purine_phosphorylase"/>
</dbReference>
<organism evidence="7 8">
    <name type="scientific">Belliella aquatica</name>
    <dbReference type="NCBI Taxonomy" id="1323734"/>
    <lineage>
        <taxon>Bacteria</taxon>
        <taxon>Pseudomonadati</taxon>
        <taxon>Bacteroidota</taxon>
        <taxon>Cytophagia</taxon>
        <taxon>Cytophagales</taxon>
        <taxon>Cyclobacteriaceae</taxon>
        <taxon>Belliella</taxon>
    </lineage>
</organism>
<comment type="caution">
    <text evidence="7">The sequence shown here is derived from an EMBL/GenBank/DDBJ whole genome shotgun (WGS) entry which is preliminary data.</text>
</comment>
<dbReference type="SUPFAM" id="SSF53167">
    <property type="entry name" value="Purine and uridine phosphorylases"/>
    <property type="match status" value="1"/>
</dbReference>
<evidence type="ECO:0000256" key="1">
    <source>
        <dbReference type="ARBA" id="ARBA00005058"/>
    </source>
</evidence>
<dbReference type="NCBIfam" id="NF006054">
    <property type="entry name" value="PRK08202.1"/>
    <property type="match status" value="1"/>
</dbReference>
<evidence type="ECO:0000256" key="5">
    <source>
        <dbReference type="PIRNR" id="PIRNR000477"/>
    </source>
</evidence>
<keyword evidence="4 5" id="KW-0808">Transferase</keyword>
<comment type="similarity">
    <text evidence="2 5">Belongs to the PNP/MTAP phosphorylase family.</text>
</comment>
<dbReference type="Pfam" id="PF01048">
    <property type="entry name" value="PNP_UDP_1"/>
    <property type="match status" value="1"/>
</dbReference>
<dbReference type="Proteomes" id="UP000635885">
    <property type="component" value="Unassembled WGS sequence"/>
</dbReference>
<evidence type="ECO:0000256" key="4">
    <source>
        <dbReference type="ARBA" id="ARBA00022679"/>
    </source>
</evidence>
<dbReference type="NCBIfam" id="TIGR01697">
    <property type="entry name" value="PNPH-PUNA-XAPA"/>
    <property type="match status" value="1"/>
</dbReference>
<dbReference type="EMBL" id="BMFD01000007">
    <property type="protein sequence ID" value="GGC42959.1"/>
    <property type="molecule type" value="Genomic_DNA"/>
</dbReference>
<comment type="function">
    <text evidence="5">The purine nucleoside phosphorylases catalyze the phosphorolytic breakdown of the N-glycosidic bond in the beta-(deoxy)ribonucleoside molecules, with the formation of the corresponding free purine bases and pentose-1-phosphate.</text>
</comment>
<evidence type="ECO:0000313" key="8">
    <source>
        <dbReference type="Proteomes" id="UP000635885"/>
    </source>
</evidence>
<evidence type="ECO:0000256" key="3">
    <source>
        <dbReference type="ARBA" id="ARBA00022676"/>
    </source>
</evidence>
<feature type="domain" description="Nucleoside phosphorylase" evidence="6">
    <location>
        <begin position="25"/>
        <end position="269"/>
    </location>
</feature>
<dbReference type="Gene3D" id="3.40.50.1580">
    <property type="entry name" value="Nucleoside phosphorylase domain"/>
    <property type="match status" value="1"/>
</dbReference>
<comment type="pathway">
    <text evidence="1 5">Purine metabolism; purine nucleoside salvage.</text>
</comment>
<gene>
    <name evidence="7" type="ORF">GCM10010993_21880</name>
</gene>
<dbReference type="EC" id="2.4.2.1" evidence="5"/>
<dbReference type="RefSeq" id="WP_188442776.1">
    <property type="nucleotide sequence ID" value="NZ_BMFD01000007.1"/>
</dbReference>
<proteinExistence type="inferred from homology"/>
<evidence type="ECO:0000256" key="2">
    <source>
        <dbReference type="ARBA" id="ARBA00006751"/>
    </source>
</evidence>
<dbReference type="NCBIfam" id="TIGR01700">
    <property type="entry name" value="PNPH"/>
    <property type="match status" value="1"/>
</dbReference>
<sequence>MTYLEKAKAAAEYIQSQINQRADTLVILGSGLGGFVEVLEEAVSIPYGQIPYFPVSTVAGHSGELMLGKVGEKWIWVMNGRFHYYEGYELDETVFPVRVLSLLGVKNLVVSNAAGGLNPDFKVGDLMLITDHIDKFPSNSLRGKDATDFGVRFPDMSEPYDLEWRNLAKEKAKSLQINLREGTYTGVTGPSLETKAEIQYYRTLGGDAVGMSTVPEVIAANQMDMKVLGISVITNECNPTDNKLFAHDDVVEVATKSGKAMQELVKSILVIEKGDNKQNEFFN</sequence>
<keyword evidence="8" id="KW-1185">Reference proteome</keyword>
<dbReference type="PIRSF" id="PIRSF000477">
    <property type="entry name" value="PurNPase"/>
    <property type="match status" value="1"/>
</dbReference>
<dbReference type="InterPro" id="IPR000845">
    <property type="entry name" value="Nucleoside_phosphorylase_d"/>
</dbReference>